<dbReference type="EMBL" id="CAMGYJ010000003">
    <property type="protein sequence ID" value="CAI0389411.1"/>
    <property type="molecule type" value="Genomic_DNA"/>
</dbReference>
<reference evidence="5" key="1">
    <citation type="submission" date="2022-08" db="EMBL/GenBank/DDBJ databases">
        <authorList>
            <person name="Gutierrez-Valencia J."/>
        </authorList>
    </citation>
    <scope>NUCLEOTIDE SEQUENCE</scope>
</reference>
<keyword evidence="2" id="KW-0547">Nucleotide-binding</keyword>
<feature type="domain" description="Disease resistance N-terminal" evidence="4">
    <location>
        <begin position="4"/>
        <end position="92"/>
    </location>
</feature>
<evidence type="ECO:0000313" key="6">
    <source>
        <dbReference type="Proteomes" id="UP001154282"/>
    </source>
</evidence>
<evidence type="ECO:0000313" key="5">
    <source>
        <dbReference type="EMBL" id="CAI0389411.1"/>
    </source>
</evidence>
<keyword evidence="1" id="KW-0677">Repeat</keyword>
<dbReference type="Pfam" id="PF18052">
    <property type="entry name" value="Rx_N"/>
    <property type="match status" value="1"/>
</dbReference>
<comment type="caution">
    <text evidence="5">The sequence shown here is derived from an EMBL/GenBank/DDBJ whole genome shotgun (WGS) entry which is preliminary data.</text>
</comment>
<name>A0AAV0HW64_9ROSI</name>
<dbReference type="Proteomes" id="UP001154282">
    <property type="component" value="Unassembled WGS sequence"/>
</dbReference>
<dbReference type="GO" id="GO:0006952">
    <property type="term" value="P:defense response"/>
    <property type="evidence" value="ECO:0007669"/>
    <property type="project" value="UniProtKB-KW"/>
</dbReference>
<dbReference type="AlphaFoldDB" id="A0AAV0HW64"/>
<dbReference type="GO" id="GO:0000166">
    <property type="term" value="F:nucleotide binding"/>
    <property type="evidence" value="ECO:0007669"/>
    <property type="project" value="UniProtKB-KW"/>
</dbReference>
<dbReference type="InterPro" id="IPR041118">
    <property type="entry name" value="Rx_N"/>
</dbReference>
<gene>
    <name evidence="5" type="ORF">LITE_LOCUS6231</name>
</gene>
<dbReference type="Gene3D" id="1.20.5.4130">
    <property type="match status" value="1"/>
</dbReference>
<keyword evidence="6" id="KW-1185">Reference proteome</keyword>
<proteinExistence type="predicted"/>
<evidence type="ECO:0000256" key="2">
    <source>
        <dbReference type="ARBA" id="ARBA00022741"/>
    </source>
</evidence>
<keyword evidence="3" id="KW-0611">Plant defense</keyword>
<evidence type="ECO:0000256" key="1">
    <source>
        <dbReference type="ARBA" id="ARBA00022737"/>
    </source>
</evidence>
<protein>
    <recommendedName>
        <fullName evidence="4">Disease resistance N-terminal domain-containing protein</fullName>
    </recommendedName>
</protein>
<evidence type="ECO:0000256" key="3">
    <source>
        <dbReference type="ARBA" id="ARBA00022821"/>
    </source>
</evidence>
<evidence type="ECO:0000259" key="4">
    <source>
        <dbReference type="Pfam" id="PF18052"/>
    </source>
</evidence>
<organism evidence="5 6">
    <name type="scientific">Linum tenue</name>
    <dbReference type="NCBI Taxonomy" id="586396"/>
    <lineage>
        <taxon>Eukaryota</taxon>
        <taxon>Viridiplantae</taxon>
        <taxon>Streptophyta</taxon>
        <taxon>Embryophyta</taxon>
        <taxon>Tracheophyta</taxon>
        <taxon>Spermatophyta</taxon>
        <taxon>Magnoliopsida</taxon>
        <taxon>eudicotyledons</taxon>
        <taxon>Gunneridae</taxon>
        <taxon>Pentapetalae</taxon>
        <taxon>rosids</taxon>
        <taxon>fabids</taxon>
        <taxon>Malpighiales</taxon>
        <taxon>Linaceae</taxon>
        <taxon>Linum</taxon>
    </lineage>
</organism>
<sequence>MDAIVSQVLNQQGSIISEEVKQRGRLVVGAENDVKKLTSTFTTIEALLQDAEERQMKDESVRDWLKKLKDVSYEIDDVLDKWRTEILKRQLEGDYDVLRHGCLELKLLQIFMS</sequence>
<accession>A0AAV0HW64</accession>